<dbReference type="Gene3D" id="2.70.98.10">
    <property type="match status" value="1"/>
</dbReference>
<accession>A0A2S5A4G5</accession>
<proteinExistence type="predicted"/>
<dbReference type="InterPro" id="IPR037481">
    <property type="entry name" value="LacX"/>
</dbReference>
<name>A0A2S5A4G5_9SPHI</name>
<dbReference type="OrthoDB" id="9795355at2"/>
<comment type="caution">
    <text evidence="4">The sequence shown here is derived from an EMBL/GenBank/DDBJ whole genome shotgun (WGS) entry which is preliminary data.</text>
</comment>
<dbReference type="Pfam" id="PF01263">
    <property type="entry name" value="Aldose_epim"/>
    <property type="match status" value="1"/>
</dbReference>
<dbReference type="EMBL" id="PQVF01000004">
    <property type="protein sequence ID" value="POY37435.1"/>
    <property type="molecule type" value="Genomic_DNA"/>
</dbReference>
<dbReference type="CDD" id="cd09024">
    <property type="entry name" value="Aldose_epim_lacX"/>
    <property type="match status" value="1"/>
</dbReference>
<dbReference type="GO" id="GO:0005975">
    <property type="term" value="P:carbohydrate metabolic process"/>
    <property type="evidence" value="ECO:0007669"/>
    <property type="project" value="InterPro"/>
</dbReference>
<gene>
    <name evidence="4" type="ORF">C3K47_06645</name>
</gene>
<dbReference type="SUPFAM" id="SSF74650">
    <property type="entry name" value="Galactose mutarotase-like"/>
    <property type="match status" value="1"/>
</dbReference>
<evidence type="ECO:0000256" key="3">
    <source>
        <dbReference type="ARBA" id="ARBA00022837"/>
    </source>
</evidence>
<dbReference type="RefSeq" id="WP_103788343.1">
    <property type="nucleotide sequence ID" value="NZ_PQVF01000004.1"/>
</dbReference>
<dbReference type="AlphaFoldDB" id="A0A2S5A4G5"/>
<dbReference type="PANTHER" id="PTHR11122">
    <property type="entry name" value="APOSPORY-ASSOCIATED PROTEIN C-RELATED"/>
    <property type="match status" value="1"/>
</dbReference>
<dbReference type="InterPro" id="IPR008183">
    <property type="entry name" value="Aldose_1/G6P_1-epimerase"/>
</dbReference>
<dbReference type="PANTHER" id="PTHR11122:SF13">
    <property type="entry name" value="GLUCOSE-6-PHOSPHATE 1-EPIMERASE"/>
    <property type="match status" value="1"/>
</dbReference>
<sequence>MYQLENNFLSIKIKTKGAELCSIFNKETQIEYLWQAGEAWPKHAPILFPIVGKLKNNTCFIDDKSYSMNQHGFARDMDFELSSSTVNECVLTLQSSPATLEKFPFQFKLDIIYRLNEKVLEVETRTTNLDTKTLYFSIGFHPAFKIPLTADTKYNDYYLALNKTENIERWEVNEGLIGKPYRKVLEQEDKLPLTYELFNEDALVFKGLQSDRISIKCEKSVHGLDFLFNNFPFFGIWAKTNADFVCLEPWEGIADNKESDQQFKNKEGIRSLLQNEQFTCGYKVVTF</sequence>
<evidence type="ECO:0000313" key="4">
    <source>
        <dbReference type="EMBL" id="POY37435.1"/>
    </source>
</evidence>
<protein>
    <recommendedName>
        <fullName evidence="6">Aldose epimerase</fullName>
    </recommendedName>
</protein>
<dbReference type="Proteomes" id="UP000236893">
    <property type="component" value="Unassembled WGS sequence"/>
</dbReference>
<dbReference type="GO" id="GO:0030246">
    <property type="term" value="F:carbohydrate binding"/>
    <property type="evidence" value="ECO:0007669"/>
    <property type="project" value="InterPro"/>
</dbReference>
<dbReference type="InterPro" id="IPR014718">
    <property type="entry name" value="GH-type_carb-bd"/>
</dbReference>
<keyword evidence="5" id="KW-1185">Reference proteome</keyword>
<organism evidence="4 5">
    <name type="scientific">Solitalea longa</name>
    <dbReference type="NCBI Taxonomy" id="2079460"/>
    <lineage>
        <taxon>Bacteria</taxon>
        <taxon>Pseudomonadati</taxon>
        <taxon>Bacteroidota</taxon>
        <taxon>Sphingobacteriia</taxon>
        <taxon>Sphingobacteriales</taxon>
        <taxon>Sphingobacteriaceae</taxon>
        <taxon>Solitalea</taxon>
    </lineage>
</organism>
<evidence type="ECO:0000256" key="2">
    <source>
        <dbReference type="ARBA" id="ARBA00011245"/>
    </source>
</evidence>
<comment type="subunit">
    <text evidence="2">Monomer.</text>
</comment>
<evidence type="ECO:0008006" key="6">
    <source>
        <dbReference type="Google" id="ProtNLM"/>
    </source>
</evidence>
<dbReference type="GO" id="GO:0016853">
    <property type="term" value="F:isomerase activity"/>
    <property type="evidence" value="ECO:0007669"/>
    <property type="project" value="InterPro"/>
</dbReference>
<keyword evidence="3" id="KW-0106">Calcium</keyword>
<comment type="cofactor">
    <cofactor evidence="1">
        <name>Ca(2+)</name>
        <dbReference type="ChEBI" id="CHEBI:29108"/>
    </cofactor>
</comment>
<evidence type="ECO:0000256" key="1">
    <source>
        <dbReference type="ARBA" id="ARBA00001913"/>
    </source>
</evidence>
<dbReference type="InterPro" id="IPR011013">
    <property type="entry name" value="Gal_mutarotase_sf_dom"/>
</dbReference>
<reference evidence="4 5" key="1">
    <citation type="submission" date="2018-01" db="EMBL/GenBank/DDBJ databases">
        <authorList>
            <person name="Gaut B.S."/>
            <person name="Morton B.R."/>
            <person name="Clegg M.T."/>
            <person name="Duvall M.R."/>
        </authorList>
    </citation>
    <scope>NUCLEOTIDE SEQUENCE [LARGE SCALE GENOMIC DNA]</scope>
    <source>
        <strain evidence="4 5">HR-AV</strain>
    </source>
</reference>
<evidence type="ECO:0000313" key="5">
    <source>
        <dbReference type="Proteomes" id="UP000236893"/>
    </source>
</evidence>